<evidence type="ECO:0000256" key="1">
    <source>
        <dbReference type="SAM" id="Coils"/>
    </source>
</evidence>
<feature type="coiled-coil region" evidence="1">
    <location>
        <begin position="101"/>
        <end position="128"/>
    </location>
</feature>
<feature type="compositionally biased region" description="Polar residues" evidence="2">
    <location>
        <begin position="253"/>
        <end position="268"/>
    </location>
</feature>
<feature type="compositionally biased region" description="Polar residues" evidence="2">
    <location>
        <begin position="278"/>
        <end position="288"/>
    </location>
</feature>
<sequence>MASNHLDGATESGVRRSKRRLQLTSRALQNAIEDKRREIFKSRRSLLIIMRSVQEASYDTDIMTTTSDLTAAAEEFGSLLHGLLSLCVQDLHGEFIDRDQLKEENETLNQALLLIDSLKNRIARQSDEFLETRSVNSRHSSHRALDSSTSSSVARLQALADARAASREALYTCLIAEKELKHRTRDAEAERIRQQEKARYEKELKILGADKKAVVANAKIKVFEEALLEQELERDSELPSLEVHGIKTEERSSQWIHSSLTPNPTPTDYVSRPGRAQETLNTLEQSKPLSPLAAPKSQSFGQKLPIKKAQQDTPSNKQPIITSTPLLDVNGSQLIETLTSVYDGLASRPTTKEVIDLVSATQAMLATANLKHHKVVSNSVEAMEAFPAGDRGKGVRDLDLRRDSLPAQRSLGVYCNLEEDTFTFKVSLPEKPFTQRGVLSVVNSI</sequence>
<proteinExistence type="predicted"/>
<keyword evidence="4" id="KW-1185">Reference proteome</keyword>
<name>A0A2B4RTW9_STYPI</name>
<gene>
    <name evidence="3" type="ORF">AWC38_SpisGene13628</name>
</gene>
<evidence type="ECO:0000313" key="4">
    <source>
        <dbReference type="Proteomes" id="UP000225706"/>
    </source>
</evidence>
<feature type="compositionally biased region" description="Polar residues" evidence="2">
    <location>
        <begin position="311"/>
        <end position="321"/>
    </location>
</feature>
<dbReference type="EMBL" id="LSMT01000259">
    <property type="protein sequence ID" value="PFX21884.1"/>
    <property type="molecule type" value="Genomic_DNA"/>
</dbReference>
<reference evidence="4" key="1">
    <citation type="journal article" date="2017" name="bioRxiv">
        <title>Comparative analysis of the genomes of Stylophora pistillata and Acropora digitifera provides evidence for extensive differences between species of corals.</title>
        <authorList>
            <person name="Voolstra C.R."/>
            <person name="Li Y."/>
            <person name="Liew Y.J."/>
            <person name="Baumgarten S."/>
            <person name="Zoccola D."/>
            <person name="Flot J.-F."/>
            <person name="Tambutte S."/>
            <person name="Allemand D."/>
            <person name="Aranda M."/>
        </authorList>
    </citation>
    <scope>NUCLEOTIDE SEQUENCE [LARGE SCALE GENOMIC DNA]</scope>
</reference>
<feature type="region of interest" description="Disordered" evidence="2">
    <location>
        <begin position="252"/>
        <end position="321"/>
    </location>
</feature>
<organism evidence="3 4">
    <name type="scientific">Stylophora pistillata</name>
    <name type="common">Smooth cauliflower coral</name>
    <dbReference type="NCBI Taxonomy" id="50429"/>
    <lineage>
        <taxon>Eukaryota</taxon>
        <taxon>Metazoa</taxon>
        <taxon>Cnidaria</taxon>
        <taxon>Anthozoa</taxon>
        <taxon>Hexacorallia</taxon>
        <taxon>Scleractinia</taxon>
        <taxon>Astrocoeniina</taxon>
        <taxon>Pocilloporidae</taxon>
        <taxon>Stylophora</taxon>
    </lineage>
</organism>
<evidence type="ECO:0000313" key="3">
    <source>
        <dbReference type="EMBL" id="PFX21884.1"/>
    </source>
</evidence>
<protein>
    <submittedName>
        <fullName evidence="3">Uncharacterized protein</fullName>
    </submittedName>
</protein>
<dbReference type="Proteomes" id="UP000225706">
    <property type="component" value="Unassembled WGS sequence"/>
</dbReference>
<dbReference type="PANTHER" id="PTHR47331">
    <property type="entry name" value="PHD-TYPE DOMAIN-CONTAINING PROTEIN"/>
    <property type="match status" value="1"/>
</dbReference>
<dbReference type="PANTHER" id="PTHR47331:SF6">
    <property type="entry name" value="DOUBLECORTIN DOMAIN-CONTAINING PROTEIN"/>
    <property type="match status" value="1"/>
</dbReference>
<keyword evidence="1" id="KW-0175">Coiled coil</keyword>
<dbReference type="AlphaFoldDB" id="A0A2B4RTW9"/>
<comment type="caution">
    <text evidence="3">The sequence shown here is derived from an EMBL/GenBank/DDBJ whole genome shotgun (WGS) entry which is preliminary data.</text>
</comment>
<accession>A0A2B4RTW9</accession>
<evidence type="ECO:0000256" key="2">
    <source>
        <dbReference type="SAM" id="MobiDB-lite"/>
    </source>
</evidence>